<dbReference type="CDD" id="cd23673">
    <property type="entry name" value="MPSS6"/>
    <property type="match status" value="1"/>
</dbReference>
<evidence type="ECO:0000313" key="4">
    <source>
        <dbReference type="Proteomes" id="UP000015354"/>
    </source>
</evidence>
<dbReference type="AlphaFoldDB" id="S9V1T3"/>
<dbReference type="OrthoDB" id="271524at2759"/>
<reference evidence="3 4" key="1">
    <citation type="journal article" date="2013" name="PLoS ONE">
        <title>Predicting the Proteins of Angomonas deanei, Strigomonas culicis and Their Respective Endosymbionts Reveals New Aspects of the Trypanosomatidae Family.</title>
        <authorList>
            <person name="Motta M.C."/>
            <person name="Martins A.C."/>
            <person name="de Souza S.S."/>
            <person name="Catta-Preta C.M."/>
            <person name="Silva R."/>
            <person name="Klein C.C."/>
            <person name="de Almeida L.G."/>
            <person name="de Lima Cunha O."/>
            <person name="Ciapina L.P."/>
            <person name="Brocchi M."/>
            <person name="Colabardini A.C."/>
            <person name="de Araujo Lima B."/>
            <person name="Machado C.R."/>
            <person name="de Almeida Soares C.M."/>
            <person name="Probst C.M."/>
            <person name="de Menezes C.B."/>
            <person name="Thompson C.E."/>
            <person name="Bartholomeu D.C."/>
            <person name="Gradia D.F."/>
            <person name="Pavoni D.P."/>
            <person name="Grisard E.C."/>
            <person name="Fantinatti-Garboggini F."/>
            <person name="Marchini F.K."/>
            <person name="Rodrigues-Luiz G.F."/>
            <person name="Wagner G."/>
            <person name="Goldman G.H."/>
            <person name="Fietto J.L."/>
            <person name="Elias M.C."/>
            <person name="Goldman M.H."/>
            <person name="Sagot M.F."/>
            <person name="Pereira M."/>
            <person name="Stoco P.H."/>
            <person name="de Mendonca-Neto R.P."/>
            <person name="Teixeira S.M."/>
            <person name="Maciel T.E."/>
            <person name="de Oliveira Mendes T.A."/>
            <person name="Urmenyi T.P."/>
            <person name="de Souza W."/>
            <person name="Schenkman S."/>
            <person name="de Vasconcelos A.T."/>
        </authorList>
    </citation>
    <scope>NUCLEOTIDE SEQUENCE [LARGE SCALE GENOMIC DNA]</scope>
</reference>
<organism evidence="3 4">
    <name type="scientific">Strigomonas culicis</name>
    <dbReference type="NCBI Taxonomy" id="28005"/>
    <lineage>
        <taxon>Eukaryota</taxon>
        <taxon>Discoba</taxon>
        <taxon>Euglenozoa</taxon>
        <taxon>Kinetoplastea</taxon>
        <taxon>Metakinetoplastina</taxon>
        <taxon>Trypanosomatida</taxon>
        <taxon>Trypanosomatidae</taxon>
        <taxon>Strigomonadinae</taxon>
        <taxon>Strigomonas</taxon>
    </lineage>
</organism>
<sequence>MRRLCFFKNQKCFPILFDIAKRSLIENNNNNNPSNSAGSDAGNTLDDLFKELEGCNVSTSTNWDTVPAQTSPKVEEDARKNELKAHKKRKAVSRDGAKLEVERTKSRRLQRLIKEAEQEVEALTGEREEKDQASCMTAHVPSAPAKSYLSSQELIAEKSPQHFLAKDLCVTPSSPAPPPLTACGSVAVTSLVGCVVQPAFELPAGALPRRVDGAAEGEFTDLGVEFVIPFTSSAPLKAKALVRCYGSTLSSFARTYVSVGDVVHVLGHMAPMMAGDRGEYAVAVCALPIGGNLTIVVPSAEKRNNEGK</sequence>
<feature type="compositionally biased region" description="Basic and acidic residues" evidence="2">
    <location>
        <begin position="73"/>
        <end position="84"/>
    </location>
</feature>
<keyword evidence="4" id="KW-1185">Reference proteome</keyword>
<proteinExistence type="predicted"/>
<gene>
    <name evidence="3" type="ORF">STCU_00266</name>
</gene>
<feature type="region of interest" description="Disordered" evidence="2">
    <location>
        <begin position="60"/>
        <end position="99"/>
    </location>
</feature>
<dbReference type="Proteomes" id="UP000015354">
    <property type="component" value="Unassembled WGS sequence"/>
</dbReference>
<evidence type="ECO:0000256" key="2">
    <source>
        <dbReference type="SAM" id="MobiDB-lite"/>
    </source>
</evidence>
<protein>
    <submittedName>
        <fullName evidence="3">Uncharacterized protein</fullName>
    </submittedName>
</protein>
<comment type="caution">
    <text evidence="3">The sequence shown here is derived from an EMBL/GenBank/DDBJ whole genome shotgun (WGS) entry which is preliminary data.</text>
</comment>
<keyword evidence="1" id="KW-0175">Coiled coil</keyword>
<accession>S9V1T3</accession>
<evidence type="ECO:0000256" key="1">
    <source>
        <dbReference type="SAM" id="Coils"/>
    </source>
</evidence>
<name>S9V1T3_9TRYP</name>
<dbReference type="EMBL" id="ATMH01000266">
    <property type="protein sequence ID" value="EPY37032.1"/>
    <property type="molecule type" value="Genomic_DNA"/>
</dbReference>
<feature type="compositionally biased region" description="Polar residues" evidence="2">
    <location>
        <begin position="60"/>
        <end position="72"/>
    </location>
</feature>
<feature type="coiled-coil region" evidence="1">
    <location>
        <begin position="99"/>
        <end position="133"/>
    </location>
</feature>
<evidence type="ECO:0000313" key="3">
    <source>
        <dbReference type="EMBL" id="EPY37032.1"/>
    </source>
</evidence>